<dbReference type="AlphaFoldDB" id="A0A0Q3PVF1"/>
<sequence>MAFMKLNADAPPFHPTKLSTRLHLRTPPPPRSVTAPYAPYHAGAACRFPEYDDHRYPLPPPPLFLSEGGFRWPRPRLPLPPPPPFLCDGKQQQGRPSPPPRALVFSRGAFVVEKLYRKALAKARALPDAATRRRRGPAAAQPCGLRMHQQAVARAWAWAWPARSPALTMRPASPPTTLRTPLPEWLGWVSTVMIRNIPSKLTRAGMMELLDDHCAGENGRRRRGAVTAAYDFLYLPMDFSEGTHTFLVYSMCSRQRSSNKGYAFVNLTTADAAAGLYRALHGCRWDPSLRSDKIIRVDAARIQGKERLARHFSVSTFVCHSDEYLPAVFSPPRHGGPRLASKPRPVGLRVPPPPNIMAGKARVVVK</sequence>
<dbReference type="Proteomes" id="UP000008810">
    <property type="component" value="Chromosome 3"/>
</dbReference>
<dbReference type="InParanoid" id="A0A0Q3PVF1"/>
<dbReference type="GO" id="GO:0003723">
    <property type="term" value="F:RNA binding"/>
    <property type="evidence" value="ECO:0000318"/>
    <property type="project" value="GO_Central"/>
</dbReference>
<feature type="domain" description="RRM" evidence="3">
    <location>
        <begin position="190"/>
        <end position="302"/>
    </location>
</feature>
<dbReference type="OrthoDB" id="417481at2759"/>
<organism evidence="4">
    <name type="scientific">Brachypodium distachyon</name>
    <name type="common">Purple false brome</name>
    <name type="synonym">Trachynia distachya</name>
    <dbReference type="NCBI Taxonomy" id="15368"/>
    <lineage>
        <taxon>Eukaryota</taxon>
        <taxon>Viridiplantae</taxon>
        <taxon>Streptophyta</taxon>
        <taxon>Embryophyta</taxon>
        <taxon>Tracheophyta</taxon>
        <taxon>Spermatophyta</taxon>
        <taxon>Magnoliopsida</taxon>
        <taxon>Liliopsida</taxon>
        <taxon>Poales</taxon>
        <taxon>Poaceae</taxon>
        <taxon>BOP clade</taxon>
        <taxon>Pooideae</taxon>
        <taxon>Stipodae</taxon>
        <taxon>Brachypodieae</taxon>
        <taxon>Brachypodium</taxon>
    </lineage>
</organism>
<keyword evidence="1" id="KW-0694">RNA-binding</keyword>
<feature type="region of interest" description="Disordered" evidence="2">
    <location>
        <begin position="334"/>
        <end position="353"/>
    </location>
</feature>
<dbReference type="Gramene" id="KQJ93409">
    <property type="protein sequence ID" value="KQJ93409"/>
    <property type="gene ID" value="BRADI_3g04391v3"/>
</dbReference>
<dbReference type="InterPro" id="IPR012677">
    <property type="entry name" value="Nucleotide-bd_a/b_plait_sf"/>
</dbReference>
<dbReference type="InterPro" id="IPR000504">
    <property type="entry name" value="RRM_dom"/>
</dbReference>
<reference evidence="5" key="3">
    <citation type="submission" date="2018-08" db="UniProtKB">
        <authorList>
            <consortium name="EnsemblPlants"/>
        </authorList>
    </citation>
    <scope>IDENTIFICATION</scope>
    <source>
        <strain evidence="5">cv. Bd21</strain>
    </source>
</reference>
<evidence type="ECO:0000313" key="4">
    <source>
        <dbReference type="EMBL" id="KQJ93409.1"/>
    </source>
</evidence>
<dbReference type="PROSITE" id="PS50102">
    <property type="entry name" value="RRM"/>
    <property type="match status" value="1"/>
</dbReference>
<dbReference type="Gene3D" id="3.30.70.330">
    <property type="match status" value="1"/>
</dbReference>
<evidence type="ECO:0000313" key="6">
    <source>
        <dbReference type="Proteomes" id="UP000008810"/>
    </source>
</evidence>
<dbReference type="EnsemblPlants" id="KQJ93409">
    <property type="protein sequence ID" value="KQJ93409"/>
    <property type="gene ID" value="BRADI_3g04391v3"/>
</dbReference>
<gene>
    <name evidence="4" type="ORF">BRADI_3g04391v3</name>
</gene>
<dbReference type="EMBL" id="CM000882">
    <property type="protein sequence ID" value="KQJ93409.1"/>
    <property type="molecule type" value="Genomic_DNA"/>
</dbReference>
<dbReference type="InterPro" id="IPR007201">
    <property type="entry name" value="Mei2-like_Rrm_C"/>
</dbReference>
<dbReference type="Pfam" id="PF04059">
    <property type="entry name" value="RRM_2"/>
    <property type="match status" value="1"/>
</dbReference>
<protein>
    <recommendedName>
        <fullName evidence="3">RRM domain-containing protein</fullName>
    </recommendedName>
</protein>
<evidence type="ECO:0000256" key="2">
    <source>
        <dbReference type="SAM" id="MobiDB-lite"/>
    </source>
</evidence>
<name>A0A0Q3PVF1_BRADI</name>
<reference evidence="4 5" key="1">
    <citation type="journal article" date="2010" name="Nature">
        <title>Genome sequencing and analysis of the model grass Brachypodium distachyon.</title>
        <authorList>
            <consortium name="International Brachypodium Initiative"/>
        </authorList>
    </citation>
    <scope>NUCLEOTIDE SEQUENCE [LARGE SCALE GENOMIC DNA]</scope>
    <source>
        <strain evidence="4 5">Bd21</strain>
    </source>
</reference>
<dbReference type="GO" id="GO:1990904">
    <property type="term" value="C:ribonucleoprotein complex"/>
    <property type="evidence" value="ECO:0000318"/>
    <property type="project" value="GO_Central"/>
</dbReference>
<evidence type="ECO:0000259" key="3">
    <source>
        <dbReference type="PROSITE" id="PS50102"/>
    </source>
</evidence>
<accession>A0A0Q3PVF1</accession>
<evidence type="ECO:0000256" key="1">
    <source>
        <dbReference type="PROSITE-ProRule" id="PRU00176"/>
    </source>
</evidence>
<keyword evidence="6" id="KW-1185">Reference proteome</keyword>
<reference evidence="4" key="2">
    <citation type="submission" date="2017-06" db="EMBL/GenBank/DDBJ databases">
        <title>WGS assembly of Brachypodium distachyon.</title>
        <authorList>
            <consortium name="The International Brachypodium Initiative"/>
            <person name="Lucas S."/>
            <person name="Harmon-Smith M."/>
            <person name="Lail K."/>
            <person name="Tice H."/>
            <person name="Grimwood J."/>
            <person name="Bruce D."/>
            <person name="Barry K."/>
            <person name="Shu S."/>
            <person name="Lindquist E."/>
            <person name="Wang M."/>
            <person name="Pitluck S."/>
            <person name="Vogel J.P."/>
            <person name="Garvin D.F."/>
            <person name="Mockler T.C."/>
            <person name="Schmutz J."/>
            <person name="Rokhsar D."/>
            <person name="Bevan M.W."/>
        </authorList>
    </citation>
    <scope>NUCLEOTIDE SEQUENCE</scope>
    <source>
        <strain evidence="4">Bd21</strain>
    </source>
</reference>
<evidence type="ECO:0000313" key="5">
    <source>
        <dbReference type="EnsemblPlants" id="KQJ93409"/>
    </source>
</evidence>
<proteinExistence type="predicted"/>
<dbReference type="CDD" id="cd12277">
    <property type="entry name" value="RRM3_MEI2_EAR1_like"/>
    <property type="match status" value="1"/>
</dbReference>